<keyword evidence="17" id="KW-1185">Reference proteome</keyword>
<keyword evidence="13" id="KW-0732">Signal</keyword>
<keyword evidence="16" id="KW-0675">Receptor</keyword>
<dbReference type="EMBL" id="JBDIME010000004">
    <property type="protein sequence ID" value="MEN2789557.1"/>
    <property type="molecule type" value="Genomic_DNA"/>
</dbReference>
<comment type="subcellular location">
    <subcellularLocation>
        <location evidence="1 11">Cell outer membrane</location>
        <topology evidence="1 11">Multi-pass membrane protein</topology>
    </subcellularLocation>
</comment>
<organism evidence="16 17">
    <name type="scientific">Sphingomonas oligophenolica</name>
    <dbReference type="NCBI Taxonomy" id="301154"/>
    <lineage>
        <taxon>Bacteria</taxon>
        <taxon>Pseudomonadati</taxon>
        <taxon>Pseudomonadota</taxon>
        <taxon>Alphaproteobacteria</taxon>
        <taxon>Sphingomonadales</taxon>
        <taxon>Sphingomonadaceae</taxon>
        <taxon>Sphingomonas</taxon>
    </lineage>
</organism>
<dbReference type="PANTHER" id="PTHR32552:SF81">
    <property type="entry name" value="TONB-DEPENDENT OUTER MEMBRANE RECEPTOR"/>
    <property type="match status" value="1"/>
</dbReference>
<keyword evidence="9 11" id="KW-0472">Membrane</keyword>
<keyword evidence="7" id="KW-0406">Ion transport</keyword>
<keyword evidence="5 11" id="KW-0812">Transmembrane</keyword>
<dbReference type="SUPFAM" id="SSF56935">
    <property type="entry name" value="Porins"/>
    <property type="match status" value="1"/>
</dbReference>
<keyword evidence="10 11" id="KW-0998">Cell outer membrane</keyword>
<feature type="domain" description="TonB-dependent receptor-like beta-barrel" evidence="14">
    <location>
        <begin position="413"/>
        <end position="750"/>
    </location>
</feature>
<keyword evidence="2 11" id="KW-0813">Transport</keyword>
<keyword evidence="3 11" id="KW-1134">Transmembrane beta strand</keyword>
<keyword evidence="6" id="KW-0408">Iron</keyword>
<evidence type="ECO:0000256" key="1">
    <source>
        <dbReference type="ARBA" id="ARBA00004571"/>
    </source>
</evidence>
<dbReference type="InterPro" id="IPR039426">
    <property type="entry name" value="TonB-dep_rcpt-like"/>
</dbReference>
<dbReference type="Gene3D" id="3.55.50.30">
    <property type="match status" value="1"/>
</dbReference>
<dbReference type="RefSeq" id="WP_343887144.1">
    <property type="nucleotide sequence ID" value="NZ_BAAAEH010000002.1"/>
</dbReference>
<evidence type="ECO:0000256" key="9">
    <source>
        <dbReference type="ARBA" id="ARBA00023136"/>
    </source>
</evidence>
<dbReference type="PROSITE" id="PS52016">
    <property type="entry name" value="TONB_DEPENDENT_REC_3"/>
    <property type="match status" value="1"/>
</dbReference>
<evidence type="ECO:0000256" key="2">
    <source>
        <dbReference type="ARBA" id="ARBA00022448"/>
    </source>
</evidence>
<feature type="chain" id="PRO_5046710100" evidence="13">
    <location>
        <begin position="22"/>
        <end position="788"/>
    </location>
</feature>
<evidence type="ECO:0000259" key="14">
    <source>
        <dbReference type="Pfam" id="PF00593"/>
    </source>
</evidence>
<gene>
    <name evidence="16" type="ORF">ABC974_07970</name>
</gene>
<dbReference type="InterPro" id="IPR012910">
    <property type="entry name" value="Plug_dom"/>
</dbReference>
<evidence type="ECO:0000256" key="5">
    <source>
        <dbReference type="ARBA" id="ARBA00022692"/>
    </source>
</evidence>
<name>A0ABU9Y1B6_9SPHN</name>
<sequence length="788" mass="83028">MRSLTSGVVISCGAAFLSATAADAAPRYRFDLPAAPLATSVARISAQAGVTIIATTPALLAARGPSLHLDASVDEVLTRLFEKTPAQAIRVTPTSWRIVARRAVQTGRRSRPPPSVPIPADIVVTASKHVVLLSAYPASITVIEGPALTRFGGTPDTSAIARLAPGVQSTHLGPGRDKLFLRGIADSSFNGSSAALVGLYVNDVRLTYNAPDPNLRLYDVDRVEILEGPQGTLYGAGSIAGLIRIAPRPPDATTRSGDVWLGGTVIAHGTAGGDAGGVVNLPLFGGAAAMRLVGYVARDGGYIDDAGRGRTDVNRSDTLGGRVALRVPLEADWLIDLGAIVQDIRNRDAQYAERGLPPLTRSSIAAEPSSDFFRTGYLTVSGRIGGVDLTSTTDIVDQNLRQSFLPNDGNAAALYHQSDAIRLVSEEARLSSRKGAVLGWTAGLSVLDSRTEQIRTSLLDGFERSLGRAHNGLTEIALFGELTAHLGSRLSLTAGGRLTSVRLVGLASGAEEKSGDAAKIPGGSEPHFSGVRHEFFAVPSLALGWSPTPAWLAFGRFSEGYRPGGQTASGIIEEYDADRIDSLEVGLRLAAHGRARLSAQFSGAISRWRNIQADILSANGLPETRNIGDGEVRSLSASMRWKPDDAWEVKLAATLAGGTVTGRDATLDQVIRTSLPNVARDTLAASVAYSRAIDDRHRISAGASLNHVGRSVLGSDSITSMLGQGGYWLASGGVDFSVSSSTISIDVDNLFDSAANSFAFGTPTFSYDDHQMTPLRPRSIRLGFRHTF</sequence>
<evidence type="ECO:0000256" key="10">
    <source>
        <dbReference type="ARBA" id="ARBA00023237"/>
    </source>
</evidence>
<evidence type="ECO:0000256" key="8">
    <source>
        <dbReference type="ARBA" id="ARBA00023077"/>
    </source>
</evidence>
<reference evidence="16 17" key="1">
    <citation type="submission" date="2024-05" db="EMBL/GenBank/DDBJ databases">
        <authorList>
            <person name="Liu Q."/>
            <person name="Xin Y.-H."/>
        </authorList>
    </citation>
    <scope>NUCLEOTIDE SEQUENCE [LARGE SCALE GENOMIC DNA]</scope>
    <source>
        <strain evidence="16 17">CGMCC 1.10181</strain>
    </source>
</reference>
<evidence type="ECO:0000256" key="11">
    <source>
        <dbReference type="PROSITE-ProRule" id="PRU01360"/>
    </source>
</evidence>
<keyword evidence="8 12" id="KW-0798">TonB box</keyword>
<protein>
    <submittedName>
        <fullName evidence="16">TonB-dependent receptor</fullName>
    </submittedName>
</protein>
<dbReference type="InterPro" id="IPR000531">
    <property type="entry name" value="Beta-barrel_TonB"/>
</dbReference>
<accession>A0ABU9Y1B6</accession>
<dbReference type="Pfam" id="PF00593">
    <property type="entry name" value="TonB_dep_Rec_b-barrel"/>
    <property type="match status" value="1"/>
</dbReference>
<dbReference type="Proteomes" id="UP001419910">
    <property type="component" value="Unassembled WGS sequence"/>
</dbReference>
<evidence type="ECO:0000256" key="6">
    <source>
        <dbReference type="ARBA" id="ARBA00023004"/>
    </source>
</evidence>
<dbReference type="Pfam" id="PF07715">
    <property type="entry name" value="Plug"/>
    <property type="match status" value="1"/>
</dbReference>
<proteinExistence type="inferred from homology"/>
<dbReference type="Gene3D" id="2.40.170.20">
    <property type="entry name" value="TonB-dependent receptor, beta-barrel domain"/>
    <property type="match status" value="1"/>
</dbReference>
<evidence type="ECO:0000256" key="12">
    <source>
        <dbReference type="RuleBase" id="RU003357"/>
    </source>
</evidence>
<keyword evidence="4" id="KW-0410">Iron transport</keyword>
<feature type="domain" description="TonB-dependent receptor plug" evidence="15">
    <location>
        <begin position="135"/>
        <end position="241"/>
    </location>
</feature>
<evidence type="ECO:0000259" key="15">
    <source>
        <dbReference type="Pfam" id="PF07715"/>
    </source>
</evidence>
<feature type="signal peptide" evidence="13">
    <location>
        <begin position="1"/>
        <end position="21"/>
    </location>
</feature>
<evidence type="ECO:0000256" key="3">
    <source>
        <dbReference type="ARBA" id="ARBA00022452"/>
    </source>
</evidence>
<comment type="caution">
    <text evidence="16">The sequence shown here is derived from an EMBL/GenBank/DDBJ whole genome shotgun (WGS) entry which is preliminary data.</text>
</comment>
<evidence type="ECO:0000313" key="17">
    <source>
        <dbReference type="Proteomes" id="UP001419910"/>
    </source>
</evidence>
<evidence type="ECO:0000313" key="16">
    <source>
        <dbReference type="EMBL" id="MEN2789557.1"/>
    </source>
</evidence>
<comment type="similarity">
    <text evidence="11 12">Belongs to the TonB-dependent receptor family.</text>
</comment>
<evidence type="ECO:0000256" key="7">
    <source>
        <dbReference type="ARBA" id="ARBA00023065"/>
    </source>
</evidence>
<dbReference type="InterPro" id="IPR036942">
    <property type="entry name" value="Beta-barrel_TonB_sf"/>
</dbReference>
<evidence type="ECO:0000256" key="4">
    <source>
        <dbReference type="ARBA" id="ARBA00022496"/>
    </source>
</evidence>
<evidence type="ECO:0000256" key="13">
    <source>
        <dbReference type="SAM" id="SignalP"/>
    </source>
</evidence>
<dbReference type="PANTHER" id="PTHR32552">
    <property type="entry name" value="FERRICHROME IRON RECEPTOR-RELATED"/>
    <property type="match status" value="1"/>
</dbReference>